<dbReference type="WBParaSite" id="TTAC_0000408701-mRNA-1">
    <property type="protein sequence ID" value="TTAC_0000408701-mRNA-1"/>
    <property type="gene ID" value="TTAC_0000408701"/>
</dbReference>
<organism evidence="4">
    <name type="scientific">Hydatigena taeniaeformis</name>
    <name type="common">Feline tapeworm</name>
    <name type="synonym">Taenia taeniaeformis</name>
    <dbReference type="NCBI Taxonomy" id="6205"/>
    <lineage>
        <taxon>Eukaryota</taxon>
        <taxon>Metazoa</taxon>
        <taxon>Spiralia</taxon>
        <taxon>Lophotrochozoa</taxon>
        <taxon>Platyhelminthes</taxon>
        <taxon>Cestoda</taxon>
        <taxon>Eucestoda</taxon>
        <taxon>Cyclophyllidea</taxon>
        <taxon>Taeniidae</taxon>
        <taxon>Hydatigera</taxon>
    </lineage>
</organism>
<dbReference type="Proteomes" id="UP000274429">
    <property type="component" value="Unassembled WGS sequence"/>
</dbReference>
<reference evidence="2 3" key="2">
    <citation type="submission" date="2018-11" db="EMBL/GenBank/DDBJ databases">
        <authorList>
            <consortium name="Pathogen Informatics"/>
        </authorList>
    </citation>
    <scope>NUCLEOTIDE SEQUENCE [LARGE SCALE GENOMIC DNA]</scope>
</reference>
<dbReference type="AlphaFoldDB" id="A0A0R3WTJ7"/>
<dbReference type="InterPro" id="IPR022164">
    <property type="entry name" value="Kinesin-like"/>
</dbReference>
<dbReference type="OrthoDB" id="3176171at2759"/>
<dbReference type="EMBL" id="UYWX01003604">
    <property type="protein sequence ID" value="VDM24111.1"/>
    <property type="molecule type" value="Genomic_DNA"/>
</dbReference>
<name>A0A0R3WTJ7_HYDTA</name>
<evidence type="ECO:0000313" key="3">
    <source>
        <dbReference type="Proteomes" id="UP000274429"/>
    </source>
</evidence>
<gene>
    <name evidence="2" type="ORF">TTAC_LOCUS4072</name>
</gene>
<keyword evidence="3" id="KW-1185">Reference proteome</keyword>
<proteinExistence type="predicted"/>
<evidence type="ECO:0000313" key="4">
    <source>
        <dbReference type="WBParaSite" id="TTAC_0000408701-mRNA-1"/>
    </source>
</evidence>
<dbReference type="STRING" id="6205.A0A0R3WTJ7"/>
<sequence length="225" mass="24962">GSFKKVPVIPSSDVKTGGIYQLRQGLNRRIRVLIRPNELSRRERGVLPLFCETVSKEYDLETVRHKWCNAMDEWQSYLQSNLQALAKKRDKEAVDEAKEGYLLNRWVSSILERDAILVPAAGSSLPGAPATENPPPGLEQHTPLIFADLGDGVFNKALKVGAHSYLEGEEAALKEGKAFVTLPLIKTYATLIGALASWDSNLHESDLLNKITPPSERIYLIVKVS</sequence>
<reference evidence="4" key="1">
    <citation type="submission" date="2017-02" db="UniProtKB">
        <authorList>
            <consortium name="WormBaseParasite"/>
        </authorList>
    </citation>
    <scope>IDENTIFICATION</scope>
</reference>
<protein>
    <submittedName>
        <fullName evidence="4">DUF3694 domain-containing protein</fullName>
    </submittedName>
</protein>
<evidence type="ECO:0000313" key="2">
    <source>
        <dbReference type="EMBL" id="VDM24111.1"/>
    </source>
</evidence>
<accession>A0A0R3WTJ7</accession>
<evidence type="ECO:0000259" key="1">
    <source>
        <dbReference type="Pfam" id="PF12473"/>
    </source>
</evidence>
<feature type="domain" description="Kinesin-like" evidence="1">
    <location>
        <begin position="177"/>
        <end position="224"/>
    </location>
</feature>
<dbReference type="Pfam" id="PF12473">
    <property type="entry name" value="DUF3694"/>
    <property type="match status" value="1"/>
</dbReference>